<accession>A0A2V3Y1M1</accession>
<evidence type="ECO:0000256" key="7">
    <source>
        <dbReference type="PROSITE-ProRule" id="PRU00169"/>
    </source>
</evidence>
<feature type="coiled-coil region" evidence="8">
    <location>
        <begin position="109"/>
        <end position="143"/>
    </location>
</feature>
<dbReference type="InterPro" id="IPR018060">
    <property type="entry name" value="HTH_AraC"/>
</dbReference>
<dbReference type="SMART" id="SM00342">
    <property type="entry name" value="HTH_ARAC"/>
    <property type="match status" value="1"/>
</dbReference>
<evidence type="ECO:0000256" key="4">
    <source>
        <dbReference type="ARBA" id="ARBA00023012"/>
    </source>
</evidence>
<evidence type="ECO:0000313" key="12">
    <source>
        <dbReference type="Proteomes" id="UP000248057"/>
    </source>
</evidence>
<keyword evidence="5" id="KW-0238">DNA-binding</keyword>
<dbReference type="InterPro" id="IPR011006">
    <property type="entry name" value="CheY-like_superfamily"/>
</dbReference>
<sequence length="492" mass="58118">MYKMIIVDDENVEREGMVHLVEWSEYQVDIVGSAWNGAEGLELIRQYHPDIVLTDIKMPIMNGIEMIRRAKQLYEGILYIILSGYGEYEFTSQAMELGVKHYILKPCDREKLKKVMSRVMDDIQEYQKRQDQIEQLYPAAKEQFFRKNLQGENVPYREYEFYEKSCNSGVRTLRLLALRMGGQDTSLKRFVVRNIFDELAGEDRLILETDIDNTLWILIAIEDTNSLRTMVMRTKNIYARLDDSRLDAAVSEACSFYEITDRKKQVEKLFLMQEVMPTEVLLSEPDLKKSIWEKGSFIGIPEQWEQLNSFEGILYQLALIYAKLEISTAEVKQKCLQLSLFMQLVSGSQDAHIGERMLQSRADFFQEAIQFLGSEQIFLNEIEPRLKDILLAIYLYLDQEELGIQWLAKDILYMNEEYLGRYFHKQMKEKLSVYIQRNRITMAEKLLRFHPEISQMRLTELVGFPADGQYFSRLFKKHFHVTLREYRKKLEI</sequence>
<dbReference type="Pfam" id="PF12833">
    <property type="entry name" value="HTH_18"/>
    <property type="match status" value="1"/>
</dbReference>
<evidence type="ECO:0000259" key="10">
    <source>
        <dbReference type="PROSITE" id="PS50110"/>
    </source>
</evidence>
<proteinExistence type="predicted"/>
<dbReference type="PANTHER" id="PTHR42713:SF3">
    <property type="entry name" value="TRANSCRIPTIONAL REGULATORY PROTEIN HPTR"/>
    <property type="match status" value="1"/>
</dbReference>
<keyword evidence="4" id="KW-0902">Two-component regulatory system</keyword>
<comment type="function">
    <text evidence="6">May play the central regulatory role in sporulation. It may be an element of the effector pathway responsible for the activation of sporulation genes in response to nutritional stress. Spo0A may act in concert with spo0H (a sigma factor) to control the expression of some genes that are critical to the sporulation process.</text>
</comment>
<feature type="domain" description="Response regulatory" evidence="10">
    <location>
        <begin position="3"/>
        <end position="120"/>
    </location>
</feature>
<dbReference type="PANTHER" id="PTHR42713">
    <property type="entry name" value="HISTIDINE KINASE-RELATED"/>
    <property type="match status" value="1"/>
</dbReference>
<dbReference type="CDD" id="cd17536">
    <property type="entry name" value="REC_YesN-like"/>
    <property type="match status" value="1"/>
</dbReference>
<dbReference type="EMBL" id="QJKD01000008">
    <property type="protein sequence ID" value="PXX52017.1"/>
    <property type="molecule type" value="Genomic_DNA"/>
</dbReference>
<dbReference type="InterPro" id="IPR001789">
    <property type="entry name" value="Sig_transdc_resp-reg_receiver"/>
</dbReference>
<keyword evidence="12" id="KW-1185">Reference proteome</keyword>
<dbReference type="GO" id="GO:0043565">
    <property type="term" value="F:sequence-specific DNA binding"/>
    <property type="evidence" value="ECO:0007669"/>
    <property type="project" value="InterPro"/>
</dbReference>
<feature type="domain" description="HTH araC/xylS-type" evidence="9">
    <location>
        <begin position="414"/>
        <end position="489"/>
    </location>
</feature>
<evidence type="ECO:0000256" key="8">
    <source>
        <dbReference type="SAM" id="Coils"/>
    </source>
</evidence>
<dbReference type="AlphaFoldDB" id="A0A2V3Y1M1"/>
<evidence type="ECO:0000256" key="2">
    <source>
        <dbReference type="ARBA" id="ARBA00022490"/>
    </source>
</evidence>
<comment type="caution">
    <text evidence="11">The sequence shown here is derived from an EMBL/GenBank/DDBJ whole genome shotgun (WGS) entry which is preliminary data.</text>
</comment>
<evidence type="ECO:0000256" key="5">
    <source>
        <dbReference type="ARBA" id="ARBA00023125"/>
    </source>
</evidence>
<dbReference type="PROSITE" id="PS01124">
    <property type="entry name" value="HTH_ARAC_FAMILY_2"/>
    <property type="match status" value="1"/>
</dbReference>
<evidence type="ECO:0000259" key="9">
    <source>
        <dbReference type="PROSITE" id="PS01124"/>
    </source>
</evidence>
<evidence type="ECO:0000313" key="11">
    <source>
        <dbReference type="EMBL" id="PXX52017.1"/>
    </source>
</evidence>
<dbReference type="Proteomes" id="UP000248057">
    <property type="component" value="Unassembled WGS sequence"/>
</dbReference>
<dbReference type="GO" id="GO:0000160">
    <property type="term" value="P:phosphorelay signal transduction system"/>
    <property type="evidence" value="ECO:0007669"/>
    <property type="project" value="UniProtKB-KW"/>
</dbReference>
<evidence type="ECO:0000256" key="3">
    <source>
        <dbReference type="ARBA" id="ARBA00022553"/>
    </source>
</evidence>
<dbReference type="PROSITE" id="PS50110">
    <property type="entry name" value="RESPONSE_REGULATORY"/>
    <property type="match status" value="1"/>
</dbReference>
<dbReference type="Gene3D" id="1.10.10.60">
    <property type="entry name" value="Homeodomain-like"/>
    <property type="match status" value="2"/>
</dbReference>
<keyword evidence="8" id="KW-0175">Coiled coil</keyword>
<evidence type="ECO:0000256" key="1">
    <source>
        <dbReference type="ARBA" id="ARBA00018672"/>
    </source>
</evidence>
<keyword evidence="2" id="KW-0963">Cytoplasm</keyword>
<organism evidence="11 12">
    <name type="scientific">Hungatella effluvii</name>
    <dbReference type="NCBI Taxonomy" id="1096246"/>
    <lineage>
        <taxon>Bacteria</taxon>
        <taxon>Bacillati</taxon>
        <taxon>Bacillota</taxon>
        <taxon>Clostridia</taxon>
        <taxon>Lachnospirales</taxon>
        <taxon>Lachnospiraceae</taxon>
        <taxon>Hungatella</taxon>
    </lineage>
</organism>
<dbReference type="SUPFAM" id="SSF52172">
    <property type="entry name" value="CheY-like"/>
    <property type="match status" value="1"/>
</dbReference>
<keyword evidence="3 7" id="KW-0597">Phosphoprotein</keyword>
<feature type="modified residue" description="4-aspartylphosphate" evidence="7">
    <location>
        <position position="55"/>
    </location>
</feature>
<reference evidence="11 12" key="1">
    <citation type="submission" date="2018-05" db="EMBL/GenBank/DDBJ databases">
        <title>Genomic Encyclopedia of Type Strains, Phase IV (KMG-IV): sequencing the most valuable type-strain genomes for metagenomic binning, comparative biology and taxonomic classification.</title>
        <authorList>
            <person name="Goeker M."/>
        </authorList>
    </citation>
    <scope>NUCLEOTIDE SEQUENCE [LARGE SCALE GENOMIC DNA]</scope>
    <source>
        <strain evidence="11 12">DSM 24995</strain>
    </source>
</reference>
<dbReference type="Pfam" id="PF00072">
    <property type="entry name" value="Response_reg"/>
    <property type="match status" value="1"/>
</dbReference>
<dbReference type="Gene3D" id="3.40.50.2300">
    <property type="match status" value="1"/>
</dbReference>
<name>A0A2V3Y1M1_9FIRM</name>
<gene>
    <name evidence="11" type="ORF">DFR60_108102</name>
</gene>
<protein>
    <recommendedName>
        <fullName evidence="1">Stage 0 sporulation protein A homolog</fullName>
    </recommendedName>
</protein>
<dbReference type="GO" id="GO:0003700">
    <property type="term" value="F:DNA-binding transcription factor activity"/>
    <property type="evidence" value="ECO:0007669"/>
    <property type="project" value="InterPro"/>
</dbReference>
<evidence type="ECO:0000256" key="6">
    <source>
        <dbReference type="ARBA" id="ARBA00024867"/>
    </source>
</evidence>
<dbReference type="InterPro" id="IPR051552">
    <property type="entry name" value="HptR"/>
</dbReference>
<dbReference type="SMART" id="SM00448">
    <property type="entry name" value="REC"/>
    <property type="match status" value="1"/>
</dbReference>